<name>A0ABT8GMS1_9BACL</name>
<dbReference type="RefSeq" id="WP_301136863.1">
    <property type="nucleotide sequence ID" value="NZ_JAUHTQ010000002.1"/>
</dbReference>
<dbReference type="PANTHER" id="PTHR11548:SF9">
    <property type="entry name" value="THYMIDYLATE SYNTHASE"/>
    <property type="match status" value="1"/>
</dbReference>
<protein>
    <recommendedName>
        <fullName evidence="1 6">Thymidylate synthase</fullName>
        <shortName evidence="6">TS</shortName>
        <shortName evidence="6">TSase</shortName>
        <ecNumber evidence="1 6">2.1.1.45</ecNumber>
    </recommendedName>
</protein>
<keyword evidence="3 6" id="KW-0489">Methyltransferase</keyword>
<evidence type="ECO:0000256" key="4">
    <source>
        <dbReference type="ARBA" id="ARBA00022679"/>
    </source>
</evidence>
<dbReference type="Gene3D" id="3.30.572.10">
    <property type="entry name" value="Thymidylate synthase/dCMP hydroxymethylase domain"/>
    <property type="match status" value="1"/>
</dbReference>
<dbReference type="InterPro" id="IPR020940">
    <property type="entry name" value="Thymidylate_synthase_AS"/>
</dbReference>
<comment type="subcellular location">
    <subcellularLocation>
        <location evidence="6">Cytoplasm</location>
    </subcellularLocation>
</comment>
<dbReference type="InterPro" id="IPR000398">
    <property type="entry name" value="Thymidylate_synthase"/>
</dbReference>
<keyword evidence="5 6" id="KW-0545">Nucleotide biosynthesis</keyword>
<dbReference type="PRINTS" id="PR00108">
    <property type="entry name" value="THYMDSNTHASE"/>
</dbReference>
<keyword evidence="2 6" id="KW-0963">Cytoplasm</keyword>
<comment type="caution">
    <text evidence="9">The sequence shown here is derived from an EMBL/GenBank/DDBJ whole genome shotgun (WGS) entry which is preliminary data.</text>
</comment>
<feature type="active site" evidence="7">
    <location>
        <position position="200"/>
    </location>
</feature>
<dbReference type="GO" id="GO:0004799">
    <property type="term" value="F:thymidylate synthase activity"/>
    <property type="evidence" value="ECO:0007669"/>
    <property type="project" value="UniProtKB-EC"/>
</dbReference>
<comment type="pathway">
    <text evidence="6">Pyrimidine metabolism; dTTP biosynthesis.</text>
</comment>
<dbReference type="NCBIfam" id="TIGR03284">
    <property type="entry name" value="thym_sym"/>
    <property type="match status" value="1"/>
</dbReference>
<evidence type="ECO:0000256" key="7">
    <source>
        <dbReference type="PROSITE-ProRule" id="PRU10016"/>
    </source>
</evidence>
<evidence type="ECO:0000256" key="2">
    <source>
        <dbReference type="ARBA" id="ARBA00022490"/>
    </source>
</evidence>
<comment type="subunit">
    <text evidence="6">Homodimer.</text>
</comment>
<dbReference type="SUPFAM" id="SSF55831">
    <property type="entry name" value="Thymidylate synthase/dCMP hydroxymethylase"/>
    <property type="match status" value="1"/>
</dbReference>
<dbReference type="Pfam" id="PF00303">
    <property type="entry name" value="Thymidylat_synt"/>
    <property type="match status" value="1"/>
</dbReference>
<feature type="domain" description="Thymidylate synthase/dCMP hydroxymethylase" evidence="8">
    <location>
        <begin position="7"/>
        <end position="318"/>
    </location>
</feature>
<dbReference type="InterPro" id="IPR045097">
    <property type="entry name" value="Thymidate_synth/dCMP_Mease"/>
</dbReference>
<dbReference type="PANTHER" id="PTHR11548">
    <property type="entry name" value="THYMIDYLATE SYNTHASE 1"/>
    <property type="match status" value="1"/>
</dbReference>
<keyword evidence="4 6" id="KW-0808">Transferase</keyword>
<evidence type="ECO:0000259" key="8">
    <source>
        <dbReference type="Pfam" id="PF00303"/>
    </source>
</evidence>
<dbReference type="Proteomes" id="UP001172743">
    <property type="component" value="Unassembled WGS sequence"/>
</dbReference>
<comment type="function">
    <text evidence="6">Catalyzes the reductive methylation of 2'-deoxyuridine-5'-monophosphate (dUMP) to 2'-deoxythymidine-5'-monophosphate (dTMP) while utilizing 5,10-methylenetetrahydrofolate (mTHF) as the methyl donor and reductant in the reaction, yielding dihydrofolate (DHF) as a by-product. This enzymatic reaction provides an intracellular de novo source of dTMP, an essential precursor for DNA biosynthesis.</text>
</comment>
<proteinExistence type="inferred from homology"/>
<comment type="caution">
    <text evidence="6">Lacks conserved residue(s) required for the propagation of feature annotation.</text>
</comment>
<feature type="binding site" description="in other chain" evidence="6">
    <location>
        <begin position="220"/>
        <end position="223"/>
    </location>
    <ligand>
        <name>dUMP</name>
        <dbReference type="ChEBI" id="CHEBI:246422"/>
        <note>ligand shared between dimeric partners</note>
    </ligand>
</feature>
<comment type="catalytic activity">
    <reaction evidence="6">
        <text>dUMP + (6R)-5,10-methylene-5,6,7,8-tetrahydrofolate = 7,8-dihydrofolate + dTMP</text>
        <dbReference type="Rhea" id="RHEA:12104"/>
        <dbReference type="ChEBI" id="CHEBI:15636"/>
        <dbReference type="ChEBI" id="CHEBI:57451"/>
        <dbReference type="ChEBI" id="CHEBI:63528"/>
        <dbReference type="ChEBI" id="CHEBI:246422"/>
        <dbReference type="EC" id="2.1.1.45"/>
    </reaction>
</comment>
<feature type="binding site" evidence="6">
    <location>
        <begin position="180"/>
        <end position="181"/>
    </location>
    <ligand>
        <name>dUMP</name>
        <dbReference type="ChEBI" id="CHEBI:246422"/>
        <note>ligand shared between dimeric partners</note>
    </ligand>
</feature>
<dbReference type="InterPro" id="IPR023451">
    <property type="entry name" value="Thymidate_synth/dCMP_Mease_dom"/>
</dbReference>
<dbReference type="CDD" id="cd00351">
    <property type="entry name" value="TS_Pyrimidine_HMase"/>
    <property type="match status" value="1"/>
</dbReference>
<feature type="binding site" description="in other chain" evidence="6">
    <location>
        <position position="231"/>
    </location>
    <ligand>
        <name>dUMP</name>
        <dbReference type="ChEBI" id="CHEBI:246422"/>
        <note>ligand shared between dimeric partners</note>
    </ligand>
</feature>
<sequence>MQHPDTSYLGLVQHILDTGVRKEDRTGTGTLSIFGHQMRFDLSKGFPLLTTKRVPFKLVASELLWFIKGDTNIRYLLQNNNHIWDEWAFKKWVESDCYDGPDMTDFGLRAANDEQFAKVLEVEMVKFNEKVINDEEFAKEYGDLGPVYGKQWRSWPTAKGDTIDQLKKVINQIKMNPDSRRLIVTAWNPSEVDDMALPPCHAFFQFYVADGKLSCQLYQRSADVFLGVPFNIASYALLTHLIAHECNLEVGEFVHSFGDTHIYLNHLDQVNEQLSREPKELPTLKINTEKSSIFEMELEDIAVENYNPHPAIKAPIAV</sequence>
<keyword evidence="10" id="KW-1185">Reference proteome</keyword>
<feature type="binding site" description="in other chain" evidence="6">
    <location>
        <position position="25"/>
    </location>
    <ligand>
        <name>dUMP</name>
        <dbReference type="ChEBI" id="CHEBI:246422"/>
        <note>ligand shared between dimeric partners</note>
    </ligand>
</feature>
<evidence type="ECO:0000256" key="1">
    <source>
        <dbReference type="ARBA" id="ARBA00011947"/>
    </source>
</evidence>
<organism evidence="9 10">
    <name type="scientific">Ureibacillus aquaedulcis</name>
    <dbReference type="NCBI Taxonomy" id="3058421"/>
    <lineage>
        <taxon>Bacteria</taxon>
        <taxon>Bacillati</taxon>
        <taxon>Bacillota</taxon>
        <taxon>Bacilli</taxon>
        <taxon>Bacillales</taxon>
        <taxon>Caryophanaceae</taxon>
        <taxon>Ureibacillus</taxon>
    </lineage>
</organism>
<dbReference type="EMBL" id="JAUHTQ010000002">
    <property type="protein sequence ID" value="MDN4492712.1"/>
    <property type="molecule type" value="Genomic_DNA"/>
</dbReference>
<dbReference type="InterPro" id="IPR036926">
    <property type="entry name" value="Thymidate_synth/dCMP_Mease_sf"/>
</dbReference>
<dbReference type="EC" id="2.1.1.45" evidence="1 6"/>
<evidence type="ECO:0000313" key="9">
    <source>
        <dbReference type="EMBL" id="MDN4492712.1"/>
    </source>
</evidence>
<comment type="similarity">
    <text evidence="6">Belongs to the thymidylate synthase family. Bacterial-type ThyA subfamily.</text>
</comment>
<evidence type="ECO:0000256" key="6">
    <source>
        <dbReference type="HAMAP-Rule" id="MF_00008"/>
    </source>
</evidence>
<reference evidence="9" key="1">
    <citation type="submission" date="2023-07" db="EMBL/GenBank/DDBJ databases">
        <title>Ureibacillus sp. isolated from freshwater well.</title>
        <authorList>
            <person name="Kirdat K."/>
            <person name="Bhatt A."/>
            <person name="Teware R."/>
            <person name="Bhavsar Y."/>
            <person name="Yadav A."/>
        </authorList>
    </citation>
    <scope>NUCLEOTIDE SEQUENCE</scope>
    <source>
        <strain evidence="9">BA0131</strain>
    </source>
</reference>
<dbReference type="NCBIfam" id="NF002496">
    <property type="entry name" value="PRK01827.1-2"/>
    <property type="match status" value="1"/>
</dbReference>
<dbReference type="GO" id="GO:0032259">
    <property type="term" value="P:methylation"/>
    <property type="evidence" value="ECO:0007669"/>
    <property type="project" value="UniProtKB-KW"/>
</dbReference>
<feature type="active site" description="Nucleophile" evidence="6">
    <location>
        <position position="200"/>
    </location>
</feature>
<feature type="binding site" evidence="6">
    <location>
        <position position="317"/>
    </location>
    <ligand>
        <name>(6R)-5,10-methylene-5,6,7,8-tetrahydrofolate</name>
        <dbReference type="ChEBI" id="CHEBI:15636"/>
    </ligand>
</feature>
<dbReference type="PROSITE" id="PS00091">
    <property type="entry name" value="THYMIDYLATE_SYNTHASE"/>
    <property type="match status" value="1"/>
</dbReference>
<gene>
    <name evidence="6" type="primary">thyA</name>
    <name evidence="9" type="ORF">QYB95_04095</name>
</gene>
<feature type="binding site" description="in other chain" evidence="6">
    <location>
        <begin position="261"/>
        <end position="263"/>
    </location>
    <ligand>
        <name>dUMP</name>
        <dbReference type="ChEBI" id="CHEBI:246422"/>
        <note>ligand shared between dimeric partners</note>
    </ligand>
</feature>
<feature type="binding site" evidence="6">
    <location>
        <position position="223"/>
    </location>
    <ligand>
        <name>(6R)-5,10-methylene-5,6,7,8-tetrahydrofolate</name>
        <dbReference type="ChEBI" id="CHEBI:15636"/>
    </ligand>
</feature>
<dbReference type="HAMAP" id="MF_00008">
    <property type="entry name" value="Thymidy_synth_bact"/>
    <property type="match status" value="1"/>
</dbReference>
<accession>A0ABT8GMS1</accession>
<evidence type="ECO:0000256" key="5">
    <source>
        <dbReference type="ARBA" id="ARBA00022727"/>
    </source>
</evidence>
<evidence type="ECO:0000313" key="10">
    <source>
        <dbReference type="Proteomes" id="UP001172743"/>
    </source>
</evidence>
<evidence type="ECO:0000256" key="3">
    <source>
        <dbReference type="ARBA" id="ARBA00022603"/>
    </source>
</evidence>